<dbReference type="Pfam" id="PF00211">
    <property type="entry name" value="Guanylate_cyc"/>
    <property type="match status" value="1"/>
</dbReference>
<comment type="subcellular location">
    <subcellularLocation>
        <location evidence="1">Cell envelope</location>
    </subcellularLocation>
</comment>
<dbReference type="PANTHER" id="PTHR43081:SF1">
    <property type="entry name" value="ADENYLATE CYCLASE, TERMINAL-DIFFERENTIATION SPECIFIC"/>
    <property type="match status" value="1"/>
</dbReference>
<gene>
    <name evidence="9" type="ORF">IAC76_00970</name>
</gene>
<keyword evidence="4 7" id="KW-0812">Transmembrane</keyword>
<keyword evidence="6 7" id="KW-0472">Membrane</keyword>
<dbReference type="InterPro" id="IPR029787">
    <property type="entry name" value="Nucleotide_cyclase"/>
</dbReference>
<accession>A0A9D9GWS0</accession>
<dbReference type="SMART" id="SM00044">
    <property type="entry name" value="CYCc"/>
    <property type="match status" value="1"/>
</dbReference>
<evidence type="ECO:0000256" key="4">
    <source>
        <dbReference type="ARBA" id="ARBA00022692"/>
    </source>
</evidence>
<dbReference type="InterPro" id="IPR007890">
    <property type="entry name" value="CHASE2"/>
</dbReference>
<dbReference type="GO" id="GO:0006171">
    <property type="term" value="P:cAMP biosynthetic process"/>
    <property type="evidence" value="ECO:0007669"/>
    <property type="project" value="TreeGrafter"/>
</dbReference>
<dbReference type="FunFam" id="3.30.70.1230:FF:000016">
    <property type="entry name" value="Adenylate/guanylate cyclase domain-containing protein"/>
    <property type="match status" value="1"/>
</dbReference>
<dbReference type="Pfam" id="PF05226">
    <property type="entry name" value="CHASE2"/>
    <property type="match status" value="1"/>
</dbReference>
<organism evidence="9 10">
    <name type="scientific">Candidatus Scatousia excrementipullorum</name>
    <dbReference type="NCBI Taxonomy" id="2840936"/>
    <lineage>
        <taxon>Bacteria</taxon>
        <taxon>Candidatus Scatousia</taxon>
    </lineage>
</organism>
<dbReference type="EMBL" id="JADIND010000019">
    <property type="protein sequence ID" value="MBO8429935.1"/>
    <property type="molecule type" value="Genomic_DNA"/>
</dbReference>
<feature type="transmembrane region" description="Helical" evidence="7">
    <location>
        <begin position="382"/>
        <end position="406"/>
    </location>
</feature>
<dbReference type="AlphaFoldDB" id="A0A9D9GWS0"/>
<evidence type="ECO:0000259" key="8">
    <source>
        <dbReference type="PROSITE" id="PS50125"/>
    </source>
</evidence>
<evidence type="ECO:0000313" key="9">
    <source>
        <dbReference type="EMBL" id="MBO8429935.1"/>
    </source>
</evidence>
<evidence type="ECO:0000256" key="1">
    <source>
        <dbReference type="ARBA" id="ARBA00004196"/>
    </source>
</evidence>
<dbReference type="SMART" id="SM01080">
    <property type="entry name" value="CHASE2"/>
    <property type="match status" value="1"/>
</dbReference>
<keyword evidence="5 7" id="KW-1133">Transmembrane helix</keyword>
<dbReference type="Proteomes" id="UP000823632">
    <property type="component" value="Unassembled WGS sequence"/>
</dbReference>
<dbReference type="GO" id="GO:0004016">
    <property type="term" value="F:adenylate cyclase activity"/>
    <property type="evidence" value="ECO:0007669"/>
    <property type="project" value="UniProtKB-ARBA"/>
</dbReference>
<dbReference type="GO" id="GO:0030313">
    <property type="term" value="C:cell envelope"/>
    <property type="evidence" value="ECO:0007669"/>
    <property type="project" value="UniProtKB-SubCell"/>
</dbReference>
<keyword evidence="3" id="KW-1003">Cell membrane</keyword>
<dbReference type="PANTHER" id="PTHR43081">
    <property type="entry name" value="ADENYLATE CYCLASE, TERMINAL-DIFFERENTIATION SPECIFIC-RELATED"/>
    <property type="match status" value="1"/>
</dbReference>
<evidence type="ECO:0000256" key="3">
    <source>
        <dbReference type="ARBA" id="ARBA00022475"/>
    </source>
</evidence>
<feature type="transmembrane region" description="Helical" evidence="7">
    <location>
        <begin position="333"/>
        <end position="351"/>
    </location>
</feature>
<dbReference type="SUPFAM" id="SSF55073">
    <property type="entry name" value="Nucleotide cyclase"/>
    <property type="match status" value="1"/>
</dbReference>
<dbReference type="CDD" id="cd07302">
    <property type="entry name" value="CHD"/>
    <property type="match status" value="1"/>
</dbReference>
<protein>
    <submittedName>
        <fullName evidence="9">Adenylate/guanylate cyclase domain-containing protein</fullName>
    </submittedName>
</protein>
<dbReference type="InterPro" id="IPR001054">
    <property type="entry name" value="A/G_cyclase"/>
</dbReference>
<proteinExistence type="inferred from homology"/>
<feature type="transmembrane region" description="Helical" evidence="7">
    <location>
        <begin position="356"/>
        <end position="376"/>
    </location>
</feature>
<dbReference type="PROSITE" id="PS50125">
    <property type="entry name" value="GUANYLATE_CYCLASE_2"/>
    <property type="match status" value="1"/>
</dbReference>
<name>A0A9D9GWS0_9BACT</name>
<comment type="similarity">
    <text evidence="2">Belongs to the adenylyl cyclase class-3 family.</text>
</comment>
<dbReference type="GO" id="GO:0035556">
    <property type="term" value="P:intracellular signal transduction"/>
    <property type="evidence" value="ECO:0007669"/>
    <property type="project" value="InterPro"/>
</dbReference>
<sequence length="631" mass="72003">LFLAVIVIILSWKFIEPGTFNFMIRAFVADKLSSDDIVVIVIDDKSIAHHRWPWPREYYGKILNYLNEYTNTKIIGYDAIISTPDKENPKSDKYFYDAVKKTDNLVVGFSPLMQQYETDDEGLYDKKFYDKFKVNIEPQYTIFDFNRYKSISQYPQEYFNAAKYAGSVNITQNANGYLTYMDQVVIVNRKLYPSLGLRMYLKLHDTDSVKIYTDKLVIDKTGLNIPAIQTPYGFQSTIKYYKERDNSSYTHKKYSAIDLINSYDALKQGKKPEIDPKEFDGKVVFLGANAKAAALSLEDALPTPLMTKHPGVDIQATNLDNLMHNEFLHEVSFGQELLILFTVTILTFLIISKCPFFVSIILLLLMAGGYMTASIFCYRHGIAIHVMTPVMIEILTTIFGYSYRFLQEGKNKEKIKQAMGKYLSQDIMKNVVQNIDDIKLGGKRANVTVLFADIRGFTSMSEKMSAEDVSKILNEYFSEIEPIITKYNGVINKFIGDAVMAIFGEPIQDLNHPVNAVKCAYEMLKKVNQLQDKWLFEGKPKIEIGIGINTGDAFVGNIGSETRLEYTVIGDTVNLASRIESYNKVYKTNFLISSSTYSYVSSIADVIKISEVQIRGKSKKMDIYEILRLTY</sequence>
<reference evidence="9" key="2">
    <citation type="journal article" date="2021" name="PeerJ">
        <title>Extensive microbial diversity within the chicken gut microbiome revealed by metagenomics and culture.</title>
        <authorList>
            <person name="Gilroy R."/>
            <person name="Ravi A."/>
            <person name="Getino M."/>
            <person name="Pursley I."/>
            <person name="Horton D.L."/>
            <person name="Alikhan N.F."/>
            <person name="Baker D."/>
            <person name="Gharbi K."/>
            <person name="Hall N."/>
            <person name="Watson M."/>
            <person name="Adriaenssens E.M."/>
            <person name="Foster-Nyarko E."/>
            <person name="Jarju S."/>
            <person name="Secka A."/>
            <person name="Antonio M."/>
            <person name="Oren A."/>
            <person name="Chaudhuri R.R."/>
            <person name="La Ragione R."/>
            <person name="Hildebrand F."/>
            <person name="Pallen M.J."/>
        </authorList>
    </citation>
    <scope>NUCLEOTIDE SEQUENCE</scope>
    <source>
        <strain evidence="9">10192</strain>
    </source>
</reference>
<feature type="non-terminal residue" evidence="9">
    <location>
        <position position="1"/>
    </location>
</feature>
<reference evidence="9" key="1">
    <citation type="submission" date="2020-10" db="EMBL/GenBank/DDBJ databases">
        <authorList>
            <person name="Gilroy R."/>
        </authorList>
    </citation>
    <scope>NUCLEOTIDE SEQUENCE</scope>
    <source>
        <strain evidence="9">10192</strain>
    </source>
</reference>
<evidence type="ECO:0000256" key="7">
    <source>
        <dbReference type="SAM" id="Phobius"/>
    </source>
</evidence>
<evidence type="ECO:0000256" key="2">
    <source>
        <dbReference type="ARBA" id="ARBA00005381"/>
    </source>
</evidence>
<comment type="caution">
    <text evidence="9">The sequence shown here is derived from an EMBL/GenBank/DDBJ whole genome shotgun (WGS) entry which is preliminary data.</text>
</comment>
<dbReference type="Gene3D" id="3.30.70.1230">
    <property type="entry name" value="Nucleotide cyclase"/>
    <property type="match status" value="1"/>
</dbReference>
<evidence type="ECO:0000313" key="10">
    <source>
        <dbReference type="Proteomes" id="UP000823632"/>
    </source>
</evidence>
<evidence type="ECO:0000256" key="5">
    <source>
        <dbReference type="ARBA" id="ARBA00022989"/>
    </source>
</evidence>
<feature type="domain" description="Guanylate cyclase" evidence="8">
    <location>
        <begin position="448"/>
        <end position="580"/>
    </location>
</feature>
<dbReference type="InterPro" id="IPR050697">
    <property type="entry name" value="Adenylyl/Guanylyl_Cyclase_3/4"/>
</dbReference>
<evidence type="ECO:0000256" key="6">
    <source>
        <dbReference type="ARBA" id="ARBA00023136"/>
    </source>
</evidence>